<dbReference type="EMBL" id="MU151051">
    <property type="protein sequence ID" value="KAF9454984.1"/>
    <property type="molecule type" value="Genomic_DNA"/>
</dbReference>
<dbReference type="PROSITE" id="PS50829">
    <property type="entry name" value="GYF"/>
    <property type="match status" value="1"/>
</dbReference>
<dbReference type="InterPro" id="IPR003169">
    <property type="entry name" value="GYF"/>
</dbReference>
<evidence type="ECO:0000256" key="1">
    <source>
        <dbReference type="SAM" id="MobiDB-lite"/>
    </source>
</evidence>
<organism evidence="3 4">
    <name type="scientific">Macrolepiota fuliginosa MF-IS2</name>
    <dbReference type="NCBI Taxonomy" id="1400762"/>
    <lineage>
        <taxon>Eukaryota</taxon>
        <taxon>Fungi</taxon>
        <taxon>Dikarya</taxon>
        <taxon>Basidiomycota</taxon>
        <taxon>Agaricomycotina</taxon>
        <taxon>Agaricomycetes</taxon>
        <taxon>Agaricomycetidae</taxon>
        <taxon>Agaricales</taxon>
        <taxon>Agaricineae</taxon>
        <taxon>Agaricaceae</taxon>
        <taxon>Macrolepiota</taxon>
    </lineage>
</organism>
<feature type="compositionally biased region" description="Pro residues" evidence="1">
    <location>
        <begin position="1027"/>
        <end position="1045"/>
    </location>
</feature>
<feature type="region of interest" description="Disordered" evidence="1">
    <location>
        <begin position="780"/>
        <end position="842"/>
    </location>
</feature>
<feature type="compositionally biased region" description="Pro residues" evidence="1">
    <location>
        <begin position="23"/>
        <end position="37"/>
    </location>
</feature>
<feature type="compositionally biased region" description="Polar residues" evidence="1">
    <location>
        <begin position="38"/>
        <end position="54"/>
    </location>
</feature>
<feature type="compositionally biased region" description="Low complexity" evidence="1">
    <location>
        <begin position="823"/>
        <end position="836"/>
    </location>
</feature>
<dbReference type="InterPro" id="IPR035445">
    <property type="entry name" value="GYF-like_dom_sf"/>
</dbReference>
<gene>
    <name evidence="3" type="ORF">P691DRAFT_654887</name>
</gene>
<feature type="compositionally biased region" description="Polar residues" evidence="1">
    <location>
        <begin position="641"/>
        <end position="667"/>
    </location>
</feature>
<dbReference type="Gene3D" id="3.30.1490.40">
    <property type="match status" value="1"/>
</dbReference>
<evidence type="ECO:0000313" key="4">
    <source>
        <dbReference type="Proteomes" id="UP000807342"/>
    </source>
</evidence>
<dbReference type="SMART" id="SM00444">
    <property type="entry name" value="GYF"/>
    <property type="match status" value="1"/>
</dbReference>
<sequence>MSTTTMHFGPEWMRPKQQSISRPPQPPSPPLANPPPSAISTYSALVSSAPPTQTELHDEAHPFRYSKEDLLRIYKDGGGKAGLGLEVERWEGVVREYGSDPVGLREMGEAEKKLFAGPLNSDIRRRQSNDYLSPLSTTNLGSGGSRLAHNSPAVGSPMRERFGKRRDSNADSPNPGLPRKQSLSSLQAPTMSPREVGLPSPRTRVGYTPSFDGVLNGGDSWVARRRASEASQRPGGNPANLGGENDLNEMAEGIKEEKEEENGGSGPLQDPSSGVRDNRPSTGNEPGSQGVNDVGGLTGGMGQLSLNTTIPGPVDGIQNHSDIGAPPGLVDLASIEWSYKDPTGTVQGPFRADLMQKWCDDGYFTPDLPMKRAHLDTTWSTLEQLRRRCDSNRIFLTPLHPVPPGLTMRNDSPLHYNAVDQTMNGPYQPAPIRSLRTSTLESYISTGSNHSESPSSSFGGGRFGDSSPEPNAFGGRAIATQLYNGGPSGSARGSGFQTTPEIPSAFSGRRDLPAESPIDVTLGMGSAGVGGYGFNNFSSAQSPWGTPAGNFGSGYEAIGPARDPHDHIGLQNYGNQGLGINYGGLRNSQGLIVDSSHPVMNYPVGPDHNNHTLGGDQYGGFNLAPIAGHDQLYSHAAQQFNAHPQQHPSSLDTVFSQQTGFPGQNNVPIPESPWPDATDATVQQLSPFDNPQPTANNTAAQSIAPPPQATLWDQPAHAPVPLPKDASPWVIASHGAVDNAWKESAEIAQTTDETQVENEAQSPPVDQAAVSTFLEVAEDVKPEPEPVELSPVPVPPTSGKSRKQKESAPKVTVVPVLAPVPQPEASSPQSAAPKPAWQKEDETRKISLREIQEAEAKKAGAKKAAEREKERAARATAASPSEKEDIQPFTASWGLPTSQAGSRGAAPLSVKEAVSTTTPAAGAHVWTNAPKVVATKKTMKEILEEEEKRKKLAAATPQATIAATIAGTAPRRLYAESSAKGPAPMMSGGAWTTVGPNGKSNTASAPATPVKLGAASTIPGAARTNGPTPPRLIQPPTAKPTPTPAPRVEDVAPSHEFLNWLNDSLKGLNRSVSVEEIMSMLLTFPIEADASIREIISETIYTNSTTMDGRRFADEFVSKRKADAITHTKNGGAAKGPAKPVSIADVVKAVPKSTQPEWGFKVVNKKKKGGRS</sequence>
<feature type="region of interest" description="Disordered" evidence="1">
    <location>
        <begin position="115"/>
        <end position="300"/>
    </location>
</feature>
<dbReference type="Proteomes" id="UP000807342">
    <property type="component" value="Unassembled WGS sequence"/>
</dbReference>
<protein>
    <recommendedName>
        <fullName evidence="2">GYF domain-containing protein</fullName>
    </recommendedName>
</protein>
<feature type="region of interest" description="Disordered" evidence="1">
    <location>
        <begin position="641"/>
        <end position="709"/>
    </location>
</feature>
<feature type="compositionally biased region" description="Polar residues" evidence="1">
    <location>
        <begin position="680"/>
        <end position="701"/>
    </location>
</feature>
<dbReference type="CDD" id="cd00072">
    <property type="entry name" value="GYF"/>
    <property type="match status" value="1"/>
</dbReference>
<feature type="region of interest" description="Disordered" evidence="1">
    <location>
        <begin position="443"/>
        <end position="474"/>
    </location>
</feature>
<dbReference type="GO" id="GO:0005829">
    <property type="term" value="C:cytosol"/>
    <property type="evidence" value="ECO:0007669"/>
    <property type="project" value="TreeGrafter"/>
</dbReference>
<feature type="compositionally biased region" description="Polar residues" evidence="1">
    <location>
        <begin position="994"/>
        <end position="1005"/>
    </location>
</feature>
<dbReference type="InterPro" id="IPR051640">
    <property type="entry name" value="GRB10-interact_GYF"/>
</dbReference>
<comment type="caution">
    <text evidence="3">The sequence shown here is derived from an EMBL/GenBank/DDBJ whole genome shotgun (WGS) entry which is preliminary data.</text>
</comment>
<feature type="region of interest" description="Disordered" evidence="1">
    <location>
        <begin position="854"/>
        <end position="904"/>
    </location>
</feature>
<feature type="region of interest" description="Disordered" evidence="1">
    <location>
        <begin position="1"/>
        <end position="62"/>
    </location>
</feature>
<dbReference type="Pfam" id="PF02213">
    <property type="entry name" value="GYF"/>
    <property type="match status" value="1"/>
</dbReference>
<feature type="region of interest" description="Disordered" evidence="1">
    <location>
        <begin position="978"/>
        <end position="1048"/>
    </location>
</feature>
<reference evidence="3" key="1">
    <citation type="submission" date="2020-11" db="EMBL/GenBank/DDBJ databases">
        <authorList>
            <consortium name="DOE Joint Genome Institute"/>
            <person name="Ahrendt S."/>
            <person name="Riley R."/>
            <person name="Andreopoulos W."/>
            <person name="Labutti K."/>
            <person name="Pangilinan J."/>
            <person name="Ruiz-Duenas F.J."/>
            <person name="Barrasa J.M."/>
            <person name="Sanchez-Garcia M."/>
            <person name="Camarero S."/>
            <person name="Miyauchi S."/>
            <person name="Serrano A."/>
            <person name="Linde D."/>
            <person name="Babiker R."/>
            <person name="Drula E."/>
            <person name="Ayuso-Fernandez I."/>
            <person name="Pacheco R."/>
            <person name="Padilla G."/>
            <person name="Ferreira P."/>
            <person name="Barriuso J."/>
            <person name="Kellner H."/>
            <person name="Castanera R."/>
            <person name="Alfaro M."/>
            <person name="Ramirez L."/>
            <person name="Pisabarro A.G."/>
            <person name="Kuo A."/>
            <person name="Tritt A."/>
            <person name="Lipzen A."/>
            <person name="He G."/>
            <person name="Yan M."/>
            <person name="Ng V."/>
            <person name="Cullen D."/>
            <person name="Martin F."/>
            <person name="Rosso M.-N."/>
            <person name="Henrissat B."/>
            <person name="Hibbett D."/>
            <person name="Martinez A.T."/>
            <person name="Grigoriev I.V."/>
        </authorList>
    </citation>
    <scope>NUCLEOTIDE SEQUENCE</scope>
    <source>
        <strain evidence="3">MF-IS2</strain>
    </source>
</reference>
<evidence type="ECO:0000313" key="3">
    <source>
        <dbReference type="EMBL" id="KAF9454984.1"/>
    </source>
</evidence>
<dbReference type="PANTHER" id="PTHR14445:SF36">
    <property type="entry name" value="FI03272P-RELATED"/>
    <property type="match status" value="1"/>
</dbReference>
<proteinExistence type="predicted"/>
<name>A0A9P5XQ95_9AGAR</name>
<feature type="compositionally biased region" description="Basic and acidic residues" evidence="1">
    <location>
        <begin position="854"/>
        <end position="873"/>
    </location>
</feature>
<dbReference type="OrthoDB" id="6415790at2759"/>
<dbReference type="SUPFAM" id="SSF55277">
    <property type="entry name" value="GYF domain"/>
    <property type="match status" value="1"/>
</dbReference>
<feature type="compositionally biased region" description="Polar residues" evidence="1">
    <location>
        <begin position="280"/>
        <end position="291"/>
    </location>
</feature>
<feature type="compositionally biased region" description="Polar residues" evidence="1">
    <location>
        <begin position="181"/>
        <end position="190"/>
    </location>
</feature>
<dbReference type="PANTHER" id="PTHR14445">
    <property type="entry name" value="GRB10 INTERACTING GYF PROTEIN"/>
    <property type="match status" value="1"/>
</dbReference>
<feature type="compositionally biased region" description="Polar residues" evidence="1">
    <location>
        <begin position="129"/>
        <end position="140"/>
    </location>
</feature>
<feature type="compositionally biased region" description="Basic and acidic residues" evidence="1">
    <location>
        <begin position="158"/>
        <end position="169"/>
    </location>
</feature>
<accession>A0A9P5XQ95</accession>
<dbReference type="AlphaFoldDB" id="A0A9P5XQ95"/>
<keyword evidence="4" id="KW-1185">Reference proteome</keyword>
<feature type="domain" description="GYF" evidence="2">
    <location>
        <begin position="334"/>
        <end position="383"/>
    </location>
</feature>
<feature type="compositionally biased region" description="Low complexity" evidence="1">
    <location>
        <begin position="445"/>
        <end position="457"/>
    </location>
</feature>
<evidence type="ECO:0000259" key="2">
    <source>
        <dbReference type="PROSITE" id="PS50829"/>
    </source>
</evidence>